<keyword evidence="4" id="KW-1185">Reference proteome</keyword>
<gene>
    <name evidence="3" type="primary">API5</name>
    <name evidence="3" type="ORF">Ciccas_005529</name>
</gene>
<organism evidence="3 4">
    <name type="scientific">Cichlidogyrus casuarinus</name>
    <dbReference type="NCBI Taxonomy" id="1844966"/>
    <lineage>
        <taxon>Eukaryota</taxon>
        <taxon>Metazoa</taxon>
        <taxon>Spiralia</taxon>
        <taxon>Lophotrochozoa</taxon>
        <taxon>Platyhelminthes</taxon>
        <taxon>Monogenea</taxon>
        <taxon>Monopisthocotylea</taxon>
        <taxon>Dactylogyridea</taxon>
        <taxon>Ancyrocephalidae</taxon>
        <taxon>Cichlidogyrus</taxon>
    </lineage>
</organism>
<dbReference type="InterPro" id="IPR016024">
    <property type="entry name" value="ARM-type_fold"/>
</dbReference>
<dbReference type="Gene3D" id="1.25.10.10">
    <property type="entry name" value="Leucine-rich Repeat Variant"/>
    <property type="match status" value="1"/>
</dbReference>
<comment type="similarity">
    <text evidence="1">Belongs to the API5 family.</text>
</comment>
<dbReference type="PANTHER" id="PTHR12758">
    <property type="entry name" value="APOPTOSIS INHIBITOR 5-RELATED"/>
    <property type="match status" value="1"/>
</dbReference>
<sequence length="539" mass="60840">MVSSVDQLYTLYEELNDQSLDEAKRIKAYRTLVEGKYNDSNSKRLRCQFIAKFFKNFESMQEEAFEKLLDLCEDELPEARKQAVHDLQTICKSVASYIPKVAAVFTQMMQTEDAKELSIVTLSLSTLLHEDVKSTLDGLFKQLSEDDNPDAPRGNIFKFLHEKLRNLNEAQFTTEMEEIVVENVKKLLLDCGEDEFHQLIAVLSSLRSMSTVPGRQKLISMISDQALLSVPVFVPTDPAAVAQIRESCKQITIFVSKNVHAEKMVSYLMDQVLPEIARVDSQEQLGLLQVVAQLIAHGGPKWSITSSNLVETRLASSHKLLMDSLPEIAEELLSSEMDMENLKKKLTLDYKFSELECILYIVHHLAALHPQFYGGYNEESEKSSAEVTSGEARLKALRPRIQFLFRVCQVYAQQIAERLKQKVESDLSEDELKIVSHKLMSNIQTLGRSFFKNPPTFKQCLVTQLSWQAVNKNHAVSPLIVNEHPAPTLVTASGIALTPITFDSDGNSASTVAAGQKRNRQHNAIWAQKFVIYLSCYCP</sequence>
<dbReference type="Pfam" id="PF05918">
    <property type="entry name" value="API5"/>
    <property type="match status" value="1"/>
</dbReference>
<dbReference type="SUPFAM" id="SSF48371">
    <property type="entry name" value="ARM repeat"/>
    <property type="match status" value="1"/>
</dbReference>
<name>A0ABD2Q8E9_9PLAT</name>
<dbReference type="Proteomes" id="UP001626550">
    <property type="component" value="Unassembled WGS sequence"/>
</dbReference>
<dbReference type="AlphaFoldDB" id="A0ABD2Q8E9"/>
<dbReference type="InterPro" id="IPR011989">
    <property type="entry name" value="ARM-like"/>
</dbReference>
<keyword evidence="2" id="KW-0053">Apoptosis</keyword>
<comment type="caution">
    <text evidence="3">The sequence shown here is derived from an EMBL/GenBank/DDBJ whole genome shotgun (WGS) entry which is preliminary data.</text>
</comment>
<dbReference type="GO" id="GO:0006915">
    <property type="term" value="P:apoptotic process"/>
    <property type="evidence" value="ECO:0007669"/>
    <property type="project" value="UniProtKB-KW"/>
</dbReference>
<dbReference type="EMBL" id="JBJKFK010000655">
    <property type="protein sequence ID" value="KAL3315833.1"/>
    <property type="molecule type" value="Genomic_DNA"/>
</dbReference>
<evidence type="ECO:0000256" key="2">
    <source>
        <dbReference type="ARBA" id="ARBA00022703"/>
    </source>
</evidence>
<dbReference type="InterPro" id="IPR008383">
    <property type="entry name" value="API5"/>
</dbReference>
<evidence type="ECO:0000256" key="1">
    <source>
        <dbReference type="ARBA" id="ARBA00009515"/>
    </source>
</evidence>
<evidence type="ECO:0000313" key="4">
    <source>
        <dbReference type="Proteomes" id="UP001626550"/>
    </source>
</evidence>
<protein>
    <submittedName>
        <fullName evidence="3">Apoptosis inhibitor 5</fullName>
    </submittedName>
</protein>
<reference evidence="3 4" key="1">
    <citation type="submission" date="2024-11" db="EMBL/GenBank/DDBJ databases">
        <title>Adaptive evolution of stress response genes in parasites aligns with host niche diversity.</title>
        <authorList>
            <person name="Hahn C."/>
            <person name="Resl P."/>
        </authorList>
    </citation>
    <scope>NUCLEOTIDE SEQUENCE [LARGE SCALE GENOMIC DNA]</scope>
    <source>
        <strain evidence="3">EGGRZ-B1_66</strain>
        <tissue evidence="3">Body</tissue>
    </source>
</reference>
<proteinExistence type="inferred from homology"/>
<dbReference type="PANTHER" id="PTHR12758:SF19">
    <property type="entry name" value="APOPTOSIS INHIBITOR 5"/>
    <property type="match status" value="1"/>
</dbReference>
<evidence type="ECO:0000313" key="3">
    <source>
        <dbReference type="EMBL" id="KAL3315833.1"/>
    </source>
</evidence>
<accession>A0ABD2Q8E9</accession>